<keyword evidence="2" id="KW-0472">Membrane</keyword>
<dbReference type="AlphaFoldDB" id="A0A543PE21"/>
<keyword evidence="2" id="KW-0812">Transmembrane</keyword>
<reference evidence="3 4" key="1">
    <citation type="submission" date="2019-06" db="EMBL/GenBank/DDBJ databases">
        <title>Sequencing the genomes of 1000 actinobacteria strains.</title>
        <authorList>
            <person name="Klenk H.-P."/>
        </authorList>
    </citation>
    <scope>NUCLEOTIDE SEQUENCE [LARGE SCALE GENOMIC DNA]</scope>
    <source>
        <strain evidence="3 4">DSM 46837</strain>
    </source>
</reference>
<evidence type="ECO:0000256" key="2">
    <source>
        <dbReference type="SAM" id="Phobius"/>
    </source>
</evidence>
<feature type="transmembrane region" description="Helical" evidence="2">
    <location>
        <begin position="45"/>
        <end position="64"/>
    </location>
</feature>
<organism evidence="3 4">
    <name type="scientific">Blastococcus colisei</name>
    <dbReference type="NCBI Taxonomy" id="1564162"/>
    <lineage>
        <taxon>Bacteria</taxon>
        <taxon>Bacillati</taxon>
        <taxon>Actinomycetota</taxon>
        <taxon>Actinomycetes</taxon>
        <taxon>Geodermatophilales</taxon>
        <taxon>Geodermatophilaceae</taxon>
        <taxon>Blastococcus</taxon>
    </lineage>
</organism>
<proteinExistence type="predicted"/>
<dbReference type="EMBL" id="VFQE01000001">
    <property type="protein sequence ID" value="TQN42332.1"/>
    <property type="molecule type" value="Genomic_DNA"/>
</dbReference>
<sequence length="492" mass="51084">MNPETELRDRLHSVADRAGHPSTDGRDLARSVAGRTEDRRRRQRNLLAAAGCVVLLGIAVPRLVDGGPQEAGPASGAVSEVTGGAGAAAAVVDVFSEPTRGSLADDRAFLDGVRALPWTEEPPLRAADGTVLHYLPEPPVESRRVVFAGDVPGGRWALVVGWTTDAPAEAAGLPPGVVPTDALAAAWFTGPPGASVDQMTLGSGPNSVANDWPAALTDPRTGTLVVVAAPGDEVQVSHRPLIDEEGTTSRQWRQVDTGDGVAVTRISPVPRSYDASTSFRVLRDGRIEARDAPWSLYAEDLGGEPAIEYLRGQPAELGEQAARYAAENVLRELGLSGSQVRIAAQWTGSVPAGGSDQAALVTVTLPSGAVVVTAQWLMPERPDGSSMGAFCGQAVQPAGPPAERRVHAVACEVVDTTSGAPMRTSLVVVAPPEVALIRTYDGDRRFLADHSAVDGVLVAPMPLGTETVEAVTAGGVTLGRVDVLGHAVDFGD</sequence>
<feature type="region of interest" description="Disordered" evidence="1">
    <location>
        <begin position="1"/>
        <end position="39"/>
    </location>
</feature>
<evidence type="ECO:0000313" key="4">
    <source>
        <dbReference type="Proteomes" id="UP000319865"/>
    </source>
</evidence>
<gene>
    <name evidence="3" type="ORF">FHU33_1729</name>
</gene>
<keyword evidence="2" id="KW-1133">Transmembrane helix</keyword>
<name>A0A543PE21_9ACTN</name>
<keyword evidence="4" id="KW-1185">Reference proteome</keyword>
<accession>A0A543PE21</accession>
<comment type="caution">
    <text evidence="3">The sequence shown here is derived from an EMBL/GenBank/DDBJ whole genome shotgun (WGS) entry which is preliminary data.</text>
</comment>
<dbReference type="Proteomes" id="UP000319865">
    <property type="component" value="Unassembled WGS sequence"/>
</dbReference>
<dbReference type="RefSeq" id="WP_142024965.1">
    <property type="nucleotide sequence ID" value="NZ_VFQE01000001.1"/>
</dbReference>
<protein>
    <submittedName>
        <fullName evidence="3">Uncharacterized protein</fullName>
    </submittedName>
</protein>
<dbReference type="OrthoDB" id="5188909at2"/>
<evidence type="ECO:0000313" key="3">
    <source>
        <dbReference type="EMBL" id="TQN42332.1"/>
    </source>
</evidence>
<evidence type="ECO:0000256" key="1">
    <source>
        <dbReference type="SAM" id="MobiDB-lite"/>
    </source>
</evidence>